<dbReference type="PROSITE" id="PS50932">
    <property type="entry name" value="HTH_LACI_2"/>
    <property type="match status" value="1"/>
</dbReference>
<evidence type="ECO:0000256" key="3">
    <source>
        <dbReference type="ARBA" id="ARBA00023163"/>
    </source>
</evidence>
<dbReference type="Gene3D" id="3.40.50.2300">
    <property type="match status" value="2"/>
</dbReference>
<gene>
    <name evidence="5" type="ORF">C8P66_113103</name>
</gene>
<dbReference type="SUPFAM" id="SSF53822">
    <property type="entry name" value="Periplasmic binding protein-like I"/>
    <property type="match status" value="1"/>
</dbReference>
<organism evidence="5 6">
    <name type="scientific">Humitalea rosea</name>
    <dbReference type="NCBI Taxonomy" id="990373"/>
    <lineage>
        <taxon>Bacteria</taxon>
        <taxon>Pseudomonadati</taxon>
        <taxon>Pseudomonadota</taxon>
        <taxon>Alphaproteobacteria</taxon>
        <taxon>Acetobacterales</taxon>
        <taxon>Roseomonadaceae</taxon>
        <taxon>Humitalea</taxon>
    </lineage>
</organism>
<evidence type="ECO:0000256" key="1">
    <source>
        <dbReference type="ARBA" id="ARBA00023015"/>
    </source>
</evidence>
<dbReference type="CDD" id="cd01392">
    <property type="entry name" value="HTH_LacI"/>
    <property type="match status" value="1"/>
</dbReference>
<dbReference type="Gene3D" id="1.10.260.40">
    <property type="entry name" value="lambda repressor-like DNA-binding domains"/>
    <property type="match status" value="1"/>
</dbReference>
<dbReference type="InterPro" id="IPR000843">
    <property type="entry name" value="HTH_LacI"/>
</dbReference>
<keyword evidence="2" id="KW-0238">DNA-binding</keyword>
<evidence type="ECO:0000313" key="6">
    <source>
        <dbReference type="Proteomes" id="UP000249688"/>
    </source>
</evidence>
<dbReference type="InterPro" id="IPR028082">
    <property type="entry name" value="Peripla_BP_I"/>
</dbReference>
<dbReference type="GO" id="GO:0003700">
    <property type="term" value="F:DNA-binding transcription factor activity"/>
    <property type="evidence" value="ECO:0007669"/>
    <property type="project" value="TreeGrafter"/>
</dbReference>
<dbReference type="SMART" id="SM00354">
    <property type="entry name" value="HTH_LACI"/>
    <property type="match status" value="1"/>
</dbReference>
<protein>
    <submittedName>
        <fullName evidence="5">LacI family transcriptional regulator</fullName>
    </submittedName>
</protein>
<dbReference type="CDD" id="cd06267">
    <property type="entry name" value="PBP1_LacI_sugar_binding-like"/>
    <property type="match status" value="1"/>
</dbReference>
<dbReference type="EMBL" id="QKYU01000013">
    <property type="protein sequence ID" value="PZW44936.1"/>
    <property type="molecule type" value="Genomic_DNA"/>
</dbReference>
<dbReference type="RefSeq" id="WP_111398652.1">
    <property type="nucleotide sequence ID" value="NZ_QKYU01000013.1"/>
</dbReference>
<dbReference type="InterPro" id="IPR010982">
    <property type="entry name" value="Lambda_DNA-bd_dom_sf"/>
</dbReference>
<dbReference type="PANTHER" id="PTHR30146">
    <property type="entry name" value="LACI-RELATED TRANSCRIPTIONAL REPRESSOR"/>
    <property type="match status" value="1"/>
</dbReference>
<dbReference type="Pfam" id="PF13377">
    <property type="entry name" value="Peripla_BP_3"/>
    <property type="match status" value="1"/>
</dbReference>
<feature type="domain" description="HTH lacI-type" evidence="4">
    <location>
        <begin position="11"/>
        <end position="67"/>
    </location>
</feature>
<reference evidence="5 6" key="1">
    <citation type="submission" date="2018-06" db="EMBL/GenBank/DDBJ databases">
        <title>Genomic Encyclopedia of Archaeal and Bacterial Type Strains, Phase II (KMG-II): from individual species to whole genera.</title>
        <authorList>
            <person name="Goeker M."/>
        </authorList>
    </citation>
    <scope>NUCLEOTIDE SEQUENCE [LARGE SCALE GENOMIC DNA]</scope>
    <source>
        <strain evidence="5 6">DSM 24525</strain>
    </source>
</reference>
<comment type="caution">
    <text evidence="5">The sequence shown here is derived from an EMBL/GenBank/DDBJ whole genome shotgun (WGS) entry which is preliminary data.</text>
</comment>
<name>A0A2W7ID90_9PROT</name>
<evidence type="ECO:0000259" key="4">
    <source>
        <dbReference type="PROSITE" id="PS50932"/>
    </source>
</evidence>
<keyword evidence="3" id="KW-0804">Transcription</keyword>
<dbReference type="Pfam" id="PF00356">
    <property type="entry name" value="LacI"/>
    <property type="match status" value="1"/>
</dbReference>
<dbReference type="PANTHER" id="PTHR30146:SF138">
    <property type="entry name" value="TRANSCRIPTIONAL REGULATORY PROTEIN"/>
    <property type="match status" value="1"/>
</dbReference>
<evidence type="ECO:0000256" key="2">
    <source>
        <dbReference type="ARBA" id="ARBA00023125"/>
    </source>
</evidence>
<dbReference type="Proteomes" id="UP000249688">
    <property type="component" value="Unassembled WGS sequence"/>
</dbReference>
<evidence type="ECO:0000313" key="5">
    <source>
        <dbReference type="EMBL" id="PZW44936.1"/>
    </source>
</evidence>
<keyword evidence="1" id="KW-0805">Transcription regulation</keyword>
<proteinExistence type="predicted"/>
<dbReference type="GO" id="GO:0000976">
    <property type="term" value="F:transcription cis-regulatory region binding"/>
    <property type="evidence" value="ECO:0007669"/>
    <property type="project" value="TreeGrafter"/>
</dbReference>
<accession>A0A2W7ID90</accession>
<dbReference type="OrthoDB" id="9784962at2"/>
<dbReference type="AlphaFoldDB" id="A0A2W7ID90"/>
<dbReference type="SUPFAM" id="SSF47413">
    <property type="entry name" value="lambda repressor-like DNA-binding domains"/>
    <property type="match status" value="1"/>
</dbReference>
<dbReference type="InterPro" id="IPR046335">
    <property type="entry name" value="LacI/GalR-like_sensor"/>
</dbReference>
<keyword evidence="6" id="KW-1185">Reference proteome</keyword>
<sequence length="349" mass="35459">MNRDAPPPTRPTIADVARAAGVHASTVSRAMDPAARHRISDAVALRVTEAAAALGYRPSALAAGLRSGRSRTVGVLVPDLTNPVFPPIVEAIEQSLAARGYVTLLANTAGDVERERLIVERMAAQGADGLILASAARGGPAVALAARLGLPLVLVNRRLPPGEDGSAISFGSDDAAGLRAAVAHLVALGHRRIAHLGGPAGTATAADRLQGFREGLAAAGLVLDAAPLAQASAYSRAAGRVAMQALLATGGFTAITTANDLLAMGAYDALEEAGIAVPGGMSVTGFNDMPLMDRVAPPLTTVRIQHATMGRLAAEALLGRLCGTEEPAESVRLVPQLVVRASTAAYASP</sequence>